<dbReference type="InterPro" id="IPR050275">
    <property type="entry name" value="PGM_Phosphatase"/>
</dbReference>
<gene>
    <name evidence="3" type="ORF">TrST_g12128</name>
</gene>
<dbReference type="EMBL" id="BRXY01000159">
    <property type="protein sequence ID" value="GMH72769.1"/>
    <property type="molecule type" value="Genomic_DNA"/>
</dbReference>
<dbReference type="AlphaFoldDB" id="A0A9W7E8Z3"/>
<dbReference type="GO" id="GO:0016791">
    <property type="term" value="F:phosphatase activity"/>
    <property type="evidence" value="ECO:0007669"/>
    <property type="project" value="TreeGrafter"/>
</dbReference>
<proteinExistence type="predicted"/>
<evidence type="ECO:0008006" key="5">
    <source>
        <dbReference type="Google" id="ProtNLM"/>
    </source>
</evidence>
<protein>
    <recommendedName>
        <fullName evidence="5">Histidine phosphatase family protein</fullName>
    </recommendedName>
</protein>
<organism evidence="3 4">
    <name type="scientific">Triparma strigata</name>
    <dbReference type="NCBI Taxonomy" id="1606541"/>
    <lineage>
        <taxon>Eukaryota</taxon>
        <taxon>Sar</taxon>
        <taxon>Stramenopiles</taxon>
        <taxon>Ochrophyta</taxon>
        <taxon>Bolidophyceae</taxon>
        <taxon>Parmales</taxon>
        <taxon>Triparmaceae</taxon>
        <taxon>Triparma</taxon>
    </lineage>
</organism>
<evidence type="ECO:0000313" key="4">
    <source>
        <dbReference type="Proteomes" id="UP001165085"/>
    </source>
</evidence>
<evidence type="ECO:0000256" key="1">
    <source>
        <dbReference type="PIRSR" id="PIRSR613078-2"/>
    </source>
</evidence>
<dbReference type="PANTHER" id="PTHR48100">
    <property type="entry name" value="BROAD-SPECIFICITY PHOSPHATASE YOR283W-RELATED"/>
    <property type="match status" value="1"/>
</dbReference>
<dbReference type="PANTHER" id="PTHR48100:SF1">
    <property type="entry name" value="HISTIDINE PHOSPHATASE FAMILY PROTEIN-RELATED"/>
    <property type="match status" value="1"/>
</dbReference>
<sequence length="256" mass="27969">MPPKKKKGCASKTGKKLPLTTPGPLLDSSNAKRLILIRHGESEGQAAKMQGLDRQRDSSLIDCGLTRRGAGQASKIPTMLRSIVDSIDIVFTSPLLRALETTLRGFQQLAAPVIVHYGIREIGSRIPENRVRSVEAVYRDLATLNLAKLEDVDFETLKPEVWPDSGGESLDRASRNTNISNFLKYISDVRDERTIVVVCHYNVIRAVVGDVVRPENAMPIGCWLGEGGAVNLATDQREFFTPQSASAGARTSKGET</sequence>
<dbReference type="InterPro" id="IPR013078">
    <property type="entry name" value="His_Pase_superF_clade-1"/>
</dbReference>
<feature type="binding site" evidence="1">
    <location>
        <position position="97"/>
    </location>
    <ligand>
        <name>substrate</name>
    </ligand>
</feature>
<feature type="compositionally biased region" description="Basic residues" evidence="2">
    <location>
        <begin position="1"/>
        <end position="15"/>
    </location>
</feature>
<dbReference type="SUPFAM" id="SSF53254">
    <property type="entry name" value="Phosphoglycerate mutase-like"/>
    <property type="match status" value="1"/>
</dbReference>
<keyword evidence="4" id="KW-1185">Reference proteome</keyword>
<dbReference type="InterPro" id="IPR029033">
    <property type="entry name" value="His_PPase_superfam"/>
</dbReference>
<dbReference type="Pfam" id="PF00300">
    <property type="entry name" value="His_Phos_1"/>
    <property type="match status" value="1"/>
</dbReference>
<dbReference type="SMART" id="SM00855">
    <property type="entry name" value="PGAM"/>
    <property type="match status" value="1"/>
</dbReference>
<dbReference type="OrthoDB" id="496981at2759"/>
<dbReference type="Proteomes" id="UP001165085">
    <property type="component" value="Unassembled WGS sequence"/>
</dbReference>
<dbReference type="GO" id="GO:0005737">
    <property type="term" value="C:cytoplasm"/>
    <property type="evidence" value="ECO:0007669"/>
    <property type="project" value="TreeGrafter"/>
</dbReference>
<dbReference type="Gene3D" id="3.40.50.1240">
    <property type="entry name" value="Phosphoglycerate mutase-like"/>
    <property type="match status" value="1"/>
</dbReference>
<feature type="compositionally biased region" description="Low complexity" evidence="2">
    <location>
        <begin position="16"/>
        <end position="26"/>
    </location>
</feature>
<evidence type="ECO:0000313" key="3">
    <source>
        <dbReference type="EMBL" id="GMH72769.1"/>
    </source>
</evidence>
<name>A0A9W7E8Z3_9STRA</name>
<reference evidence="4" key="1">
    <citation type="journal article" date="2023" name="Commun. Biol.">
        <title>Genome analysis of Parmales, the sister group of diatoms, reveals the evolutionary specialization of diatoms from phago-mixotrophs to photoautotrophs.</title>
        <authorList>
            <person name="Ban H."/>
            <person name="Sato S."/>
            <person name="Yoshikawa S."/>
            <person name="Yamada K."/>
            <person name="Nakamura Y."/>
            <person name="Ichinomiya M."/>
            <person name="Sato N."/>
            <person name="Blanc-Mathieu R."/>
            <person name="Endo H."/>
            <person name="Kuwata A."/>
            <person name="Ogata H."/>
        </authorList>
    </citation>
    <scope>NUCLEOTIDE SEQUENCE [LARGE SCALE GENOMIC DNA]</scope>
    <source>
        <strain evidence="4">NIES 3701</strain>
    </source>
</reference>
<evidence type="ECO:0000256" key="2">
    <source>
        <dbReference type="SAM" id="MobiDB-lite"/>
    </source>
</evidence>
<feature type="region of interest" description="Disordered" evidence="2">
    <location>
        <begin position="1"/>
        <end position="26"/>
    </location>
</feature>
<comment type="caution">
    <text evidence="3">The sequence shown here is derived from an EMBL/GenBank/DDBJ whole genome shotgun (WGS) entry which is preliminary data.</text>
</comment>
<accession>A0A9W7E8Z3</accession>
<dbReference type="CDD" id="cd07067">
    <property type="entry name" value="HP_PGM_like"/>
    <property type="match status" value="1"/>
</dbReference>